<gene>
    <name evidence="3" type="ORF">ERS852511_04982</name>
</gene>
<reference evidence="3 4" key="1">
    <citation type="submission" date="2015-09" db="EMBL/GenBank/DDBJ databases">
        <authorList>
            <consortium name="Pathogen Informatics"/>
        </authorList>
    </citation>
    <scope>NUCLEOTIDE SEQUENCE [LARGE SCALE GENOMIC DNA]</scope>
    <source>
        <strain evidence="3 4">2789STDY5834899</strain>
    </source>
</reference>
<evidence type="ECO:0000259" key="2">
    <source>
        <dbReference type="Pfam" id="PF02371"/>
    </source>
</evidence>
<dbReference type="Proteomes" id="UP000095576">
    <property type="component" value="Unassembled WGS sequence"/>
</dbReference>
<dbReference type="Pfam" id="PF01548">
    <property type="entry name" value="DEDD_Tnp_IS110"/>
    <property type="match status" value="1"/>
</dbReference>
<organism evidence="3 4">
    <name type="scientific">Bacteroides thetaiotaomicron</name>
    <dbReference type="NCBI Taxonomy" id="818"/>
    <lineage>
        <taxon>Bacteria</taxon>
        <taxon>Pseudomonadati</taxon>
        <taxon>Bacteroidota</taxon>
        <taxon>Bacteroidia</taxon>
        <taxon>Bacteroidales</taxon>
        <taxon>Bacteroidaceae</taxon>
        <taxon>Bacteroides</taxon>
    </lineage>
</organism>
<dbReference type="EMBL" id="CZAP01000037">
    <property type="protein sequence ID" value="CUQ26620.1"/>
    <property type="molecule type" value="Genomic_DNA"/>
</dbReference>
<feature type="domain" description="Transposase IS116/IS110/IS902 C-terminal" evidence="2">
    <location>
        <begin position="235"/>
        <end position="316"/>
    </location>
</feature>
<evidence type="ECO:0000259" key="1">
    <source>
        <dbReference type="Pfam" id="PF01548"/>
    </source>
</evidence>
<evidence type="ECO:0000313" key="4">
    <source>
        <dbReference type="Proteomes" id="UP000095576"/>
    </source>
</evidence>
<dbReference type="PANTHER" id="PTHR33055">
    <property type="entry name" value="TRANSPOSASE FOR INSERTION SEQUENCE ELEMENT IS1111A"/>
    <property type="match status" value="1"/>
</dbReference>
<dbReference type="GO" id="GO:0004803">
    <property type="term" value="F:transposase activity"/>
    <property type="evidence" value="ECO:0007669"/>
    <property type="project" value="InterPro"/>
</dbReference>
<accession>A0A174V3L4</accession>
<dbReference type="AlphaFoldDB" id="A0A174V3L4"/>
<dbReference type="InterPro" id="IPR003346">
    <property type="entry name" value="Transposase_20"/>
</dbReference>
<dbReference type="GO" id="GO:0006313">
    <property type="term" value="P:DNA transposition"/>
    <property type="evidence" value="ECO:0007669"/>
    <property type="project" value="InterPro"/>
</dbReference>
<dbReference type="NCBIfam" id="NF033542">
    <property type="entry name" value="transpos_IS110"/>
    <property type="match status" value="1"/>
</dbReference>
<dbReference type="Pfam" id="PF02371">
    <property type="entry name" value="Transposase_20"/>
    <property type="match status" value="1"/>
</dbReference>
<dbReference type="InterPro" id="IPR047650">
    <property type="entry name" value="Transpos_IS110"/>
</dbReference>
<dbReference type="InterPro" id="IPR002525">
    <property type="entry name" value="Transp_IS110-like_N"/>
</dbReference>
<name>A0A174V3L4_BACT4</name>
<sequence length="356" mass="40375">MVQSNKKDFSGQNISIGIDVHLRTWSVTVLTPSGFMRTHTQKASAKELFEHLNKHYPNGSYHAAYETGFSGFSTYYALTELGIKCTVVHAADVPTTQKEKVSKSDPVDSKKLAKALMRGELGSVYIHSKDSLDDRALVRHRATIVKLSGGIKSRIKHLLYNNGVEYPEEYFRSNRHWTRSFITWLQNDVRLLSDTRVSLDLLIAEVLHYRERLLDVNRRLRSLARSDRYAEKYGILMSVPGIGSTIAMSLLTEIDDIGRFSNQRQFASFLGLVPMMSSSGDKEYVGEKTFRGNKFLGPKIVEASWIAIRHDAELSAKFGALCTRGMKSQEAIIRIARKLSNIIFSVLKSNRRYECR</sequence>
<evidence type="ECO:0000313" key="3">
    <source>
        <dbReference type="EMBL" id="CUQ26620.1"/>
    </source>
</evidence>
<dbReference type="PANTHER" id="PTHR33055:SF3">
    <property type="entry name" value="PUTATIVE TRANSPOSASE FOR IS117-RELATED"/>
    <property type="match status" value="1"/>
</dbReference>
<dbReference type="GO" id="GO:0003677">
    <property type="term" value="F:DNA binding"/>
    <property type="evidence" value="ECO:0007669"/>
    <property type="project" value="InterPro"/>
</dbReference>
<proteinExistence type="predicted"/>
<protein>
    <submittedName>
        <fullName evidence="3">Transposase IS116/IS110/IS902 family protein</fullName>
    </submittedName>
</protein>
<dbReference type="GeneID" id="82149213"/>
<dbReference type="RefSeq" id="WP_055301324.1">
    <property type="nucleotide sequence ID" value="NZ_CZAP01000037.1"/>
</dbReference>
<feature type="domain" description="Transposase IS110-like N-terminal" evidence="1">
    <location>
        <begin position="16"/>
        <end position="159"/>
    </location>
</feature>